<evidence type="ECO:0000313" key="2">
    <source>
        <dbReference type="EMBL" id="XCD03906.1"/>
    </source>
</evidence>
<organism evidence="4">
    <name type="scientific">Dulem virus 222</name>
    <dbReference type="NCBI Taxonomy" id="3145699"/>
    <lineage>
        <taxon>Viruses</taxon>
        <taxon>Monodnaviria</taxon>
        <taxon>Sangervirae</taxon>
        <taxon>Phixviricota</taxon>
        <taxon>Malgrandaviricetes</taxon>
        <taxon>Petitvirales</taxon>
        <taxon>Microviridae</taxon>
        <taxon>Microvirus</taxon>
    </lineage>
</organism>
<dbReference type="EMBL" id="PP511718">
    <property type="protein sequence ID" value="XCD06848.1"/>
    <property type="molecule type" value="Genomic_DNA"/>
</dbReference>
<evidence type="ECO:0000256" key="1">
    <source>
        <dbReference type="SAM" id="Phobius"/>
    </source>
</evidence>
<sequence length="71" mass="7730">MNEKNKGFLESTGWTKNKTIVAVIMIICATAVVLLTSCNAKQFVSQSASTFKNGDTVVTKITYEQVGTIKK</sequence>
<evidence type="ECO:0000313" key="5">
    <source>
        <dbReference type="EMBL" id="XCD06848.1"/>
    </source>
</evidence>
<evidence type="ECO:0000313" key="3">
    <source>
        <dbReference type="EMBL" id="XCD05258.1"/>
    </source>
</evidence>
<dbReference type="EMBL" id="PP511656">
    <property type="protein sequence ID" value="XCD06319.1"/>
    <property type="molecule type" value="Genomic_DNA"/>
</dbReference>
<dbReference type="EMBL" id="PP511536">
    <property type="protein sequence ID" value="XCD05258.1"/>
    <property type="molecule type" value="Genomic_DNA"/>
</dbReference>
<dbReference type="EMBL" id="PP511398">
    <property type="protein sequence ID" value="XCD03906.1"/>
    <property type="molecule type" value="Genomic_DNA"/>
</dbReference>
<proteinExistence type="predicted"/>
<evidence type="ECO:0000313" key="4">
    <source>
        <dbReference type="EMBL" id="XCD06319.1"/>
    </source>
</evidence>
<accession>A0AAU8B1Z2</accession>
<name>A0AAU8B1Z2_9VIRU</name>
<keyword evidence="1" id="KW-1133">Transmembrane helix</keyword>
<feature type="transmembrane region" description="Helical" evidence="1">
    <location>
        <begin position="20"/>
        <end position="38"/>
    </location>
</feature>
<protein>
    <submittedName>
        <fullName evidence="4">Uncharacterized protein</fullName>
    </submittedName>
</protein>
<reference evidence="4" key="1">
    <citation type="submission" date="2024-03" db="EMBL/GenBank/DDBJ databases">
        <title>Diverse circular DNA viruses in blood, oral, and fecal samples of captive lemurs.</title>
        <authorList>
            <person name="Paietta E.N."/>
            <person name="Kraberger S."/>
            <person name="Lund M.C."/>
            <person name="Custer J.M."/>
            <person name="Vargas K.M."/>
            <person name="Ehmke E.E."/>
            <person name="Yoder A.D."/>
            <person name="Varsani A."/>
        </authorList>
    </citation>
    <scope>NUCLEOTIDE SEQUENCE</scope>
    <source>
        <strain evidence="2">Duke_21_46</strain>
        <strain evidence="3">Duke_24FS_53</strain>
        <strain evidence="4">Duke_25FS_68</strain>
        <strain evidence="5">Duke_26_38</strain>
    </source>
</reference>
<keyword evidence="1" id="KW-0812">Transmembrane</keyword>
<keyword evidence="1" id="KW-0472">Membrane</keyword>